<evidence type="ECO:0000256" key="1">
    <source>
        <dbReference type="SAM" id="MobiDB-lite"/>
    </source>
</evidence>
<dbReference type="AlphaFoldDB" id="U4LU43"/>
<name>U4LU43_PYROM</name>
<dbReference type="eggNOG" id="ENOG502SP17">
    <property type="taxonomic scope" value="Eukaryota"/>
</dbReference>
<sequence length="291" mass="32973">MASLLRLCAVLFLASLTTANTPLSDELVQSSMFTNDTRGFEIAMASRPMWHFASMRPAFFIGQRSTCYPSSALTADGKQQGTPPNKWPDASTGCADPGPRGAGNPFPTYWNVKKCQDDEIRVIYSLYFQHDGFSNVLLAKGHMHDWERIVVSWKRNPQTGEWRRDQLLKSMHSGYQAKAWNSVQSTFTYNNTNENNGKDKDGPKIYVGWAKHPNYDTKETGWRDSISQGCQREYRSDQWWYLPTEDDMIWAAKESPEGKRMATFDWGSATGGPWVVEDDICSKKDGGYIAC</sequence>
<evidence type="ECO:0000256" key="2">
    <source>
        <dbReference type="SAM" id="SignalP"/>
    </source>
</evidence>
<feature type="compositionally biased region" description="Polar residues" evidence="1">
    <location>
        <begin position="72"/>
        <end position="83"/>
    </location>
</feature>
<proteinExistence type="predicted"/>
<dbReference type="InterPro" id="IPR008701">
    <property type="entry name" value="NPP1"/>
</dbReference>
<dbReference type="Pfam" id="PF05630">
    <property type="entry name" value="NPP1"/>
    <property type="match status" value="1"/>
</dbReference>
<keyword evidence="2" id="KW-0732">Signal</keyword>
<feature type="chain" id="PRO_5004652381" evidence="2">
    <location>
        <begin position="20"/>
        <end position="291"/>
    </location>
</feature>
<protein>
    <submittedName>
        <fullName evidence="3">Uncharacterized protein</fullName>
    </submittedName>
</protein>
<organism evidence="3 4">
    <name type="scientific">Pyronema omphalodes (strain CBS 100304)</name>
    <name type="common">Pyronema confluens</name>
    <dbReference type="NCBI Taxonomy" id="1076935"/>
    <lineage>
        <taxon>Eukaryota</taxon>
        <taxon>Fungi</taxon>
        <taxon>Dikarya</taxon>
        <taxon>Ascomycota</taxon>
        <taxon>Pezizomycotina</taxon>
        <taxon>Pezizomycetes</taxon>
        <taxon>Pezizales</taxon>
        <taxon>Pyronemataceae</taxon>
        <taxon>Pyronema</taxon>
    </lineage>
</organism>
<dbReference type="OrthoDB" id="10255963at2759"/>
<gene>
    <name evidence="3" type="ORF">PCON_01056</name>
</gene>
<reference evidence="3 4" key="1">
    <citation type="journal article" date="2013" name="PLoS Genet.">
        <title>The genome and development-dependent transcriptomes of Pyronema confluens: a window into fungal evolution.</title>
        <authorList>
            <person name="Traeger S."/>
            <person name="Altegoer F."/>
            <person name="Freitag M."/>
            <person name="Gabaldon T."/>
            <person name="Kempken F."/>
            <person name="Kumar A."/>
            <person name="Marcet-Houben M."/>
            <person name="Poggeler S."/>
            <person name="Stajich J.E."/>
            <person name="Nowrousian M."/>
        </authorList>
    </citation>
    <scope>NUCLEOTIDE SEQUENCE [LARGE SCALE GENOMIC DNA]</scope>
    <source>
        <strain evidence="4">CBS 100304</strain>
        <tissue evidence="3">Vegetative mycelium</tissue>
    </source>
</reference>
<dbReference type="OMA" id="ITGWENI"/>
<keyword evidence="4" id="KW-1185">Reference proteome</keyword>
<evidence type="ECO:0000313" key="4">
    <source>
        <dbReference type="Proteomes" id="UP000018144"/>
    </source>
</evidence>
<evidence type="ECO:0000313" key="3">
    <source>
        <dbReference type="EMBL" id="CCX33375.1"/>
    </source>
</evidence>
<feature type="region of interest" description="Disordered" evidence="1">
    <location>
        <begin position="72"/>
        <end position="91"/>
    </location>
</feature>
<dbReference type="Proteomes" id="UP000018144">
    <property type="component" value="Unassembled WGS sequence"/>
</dbReference>
<dbReference type="EMBL" id="HF936048">
    <property type="protein sequence ID" value="CCX33375.1"/>
    <property type="molecule type" value="Genomic_DNA"/>
</dbReference>
<dbReference type="STRING" id="1076935.U4LU43"/>
<accession>U4LU43</accession>
<feature type="signal peptide" evidence="2">
    <location>
        <begin position="1"/>
        <end position="19"/>
    </location>
</feature>